<sequence>MVVNVQLSEKFTERLFASTADVELTAPEAVTLTASPAPRGKNKNISSPIPLSLNPNPVRFAPTGLQDRSSFGISGWSERSCAWRGGLSIPMVA</sequence>
<protein>
    <submittedName>
        <fullName evidence="1">Uncharacterized protein</fullName>
    </submittedName>
</protein>
<organism evidence="1">
    <name type="scientific">Oryza barthii</name>
    <dbReference type="NCBI Taxonomy" id="65489"/>
    <lineage>
        <taxon>Eukaryota</taxon>
        <taxon>Viridiplantae</taxon>
        <taxon>Streptophyta</taxon>
        <taxon>Embryophyta</taxon>
        <taxon>Tracheophyta</taxon>
        <taxon>Spermatophyta</taxon>
        <taxon>Magnoliopsida</taxon>
        <taxon>Liliopsida</taxon>
        <taxon>Poales</taxon>
        <taxon>Poaceae</taxon>
        <taxon>BOP clade</taxon>
        <taxon>Oryzoideae</taxon>
        <taxon>Oryzeae</taxon>
        <taxon>Oryzinae</taxon>
        <taxon>Oryza</taxon>
    </lineage>
</organism>
<name>A0A0D3G984_9ORYZ</name>
<dbReference type="Gramene" id="OBART05G21080.1">
    <property type="protein sequence ID" value="OBART05G21080.1"/>
    <property type="gene ID" value="OBART05G21080"/>
</dbReference>
<evidence type="ECO:0000313" key="1">
    <source>
        <dbReference type="EnsemblPlants" id="OBART05G21080.1"/>
    </source>
</evidence>
<dbReference type="PaxDb" id="65489-OBART05G21080.1"/>
<proteinExistence type="predicted"/>
<dbReference type="HOGENOM" id="CLU_2403129_0_0_1"/>
<reference evidence="1" key="2">
    <citation type="submission" date="2015-03" db="UniProtKB">
        <authorList>
            <consortium name="EnsemblPlants"/>
        </authorList>
    </citation>
    <scope>IDENTIFICATION</scope>
</reference>
<reference evidence="1" key="1">
    <citation type="journal article" date="2009" name="Rice">
        <title>De Novo Next Generation Sequencing of Plant Genomes.</title>
        <authorList>
            <person name="Rounsley S."/>
            <person name="Marri P.R."/>
            <person name="Yu Y."/>
            <person name="He R."/>
            <person name="Sisneros N."/>
            <person name="Goicoechea J.L."/>
            <person name="Lee S.J."/>
            <person name="Angelova A."/>
            <person name="Kudrna D."/>
            <person name="Luo M."/>
            <person name="Affourtit J."/>
            <person name="Desany B."/>
            <person name="Knight J."/>
            <person name="Niazi F."/>
            <person name="Egholm M."/>
            <person name="Wing R.A."/>
        </authorList>
    </citation>
    <scope>NUCLEOTIDE SEQUENCE [LARGE SCALE GENOMIC DNA]</scope>
    <source>
        <strain evidence="1">cv. IRGC 105608</strain>
    </source>
</reference>
<evidence type="ECO:0000313" key="2">
    <source>
        <dbReference type="Proteomes" id="UP000026960"/>
    </source>
</evidence>
<accession>A0A0D3G984</accession>
<dbReference type="EnsemblPlants" id="OBART05G21080.1">
    <property type="protein sequence ID" value="OBART05G21080.1"/>
    <property type="gene ID" value="OBART05G21080"/>
</dbReference>
<dbReference type="AlphaFoldDB" id="A0A0D3G984"/>
<dbReference type="Proteomes" id="UP000026960">
    <property type="component" value="Chromosome 5"/>
</dbReference>
<keyword evidence="2" id="KW-1185">Reference proteome</keyword>